<name>A0ABT5ESL1_9BACT</name>
<keyword evidence="4" id="KW-1185">Reference proteome</keyword>
<dbReference type="InterPro" id="IPR040836">
    <property type="entry name" value="SAVED"/>
</dbReference>
<dbReference type="Proteomes" id="UP001221411">
    <property type="component" value="Unassembled WGS sequence"/>
</dbReference>
<dbReference type="Pfam" id="PF18145">
    <property type="entry name" value="SAVED"/>
    <property type="match status" value="1"/>
</dbReference>
<dbReference type="InterPro" id="IPR024983">
    <property type="entry name" value="CHAT_dom"/>
</dbReference>
<comment type="caution">
    <text evidence="3">The sequence shown here is derived from an EMBL/GenBank/DDBJ whole genome shotgun (WGS) entry which is preliminary data.</text>
</comment>
<gene>
    <name evidence="3" type="ORF">POL67_26015</name>
</gene>
<sequence>MNKVATSLPSAPIKVLFLAANPDDAVPIRPDRELERIKDALRLTDLAGAIHIVARGAVGPRRLQDAILEEDPDIVHFSGHGTTGGDLLLEAEDGGARRVDKIALANLFALHSKRDKRVVVLNACYSGAIAEAVSQHVTCALGTTRPITDEAATEFAMAFYKAICCGQSVREAFERGKNALELAGLDPSQAARIYTRDGVDAASVTFGATPSPVDDSASVLLLLDLASNVTLAQQEILSHIQPVEPHVLCATQFGARPGHAGRVDDYPGCASAITRMLAEARALASEGQPLRYYVAGLGALPLFTHLGMETSSRETDFTLLNRRKDGPWDVLSLRGKTEAPAASPFFEIVRGLDRRSRSTERIPVYISTNYEMSEAAVDEFMRERGAHPGDIVEVWTGRSKNLDASNVAQVMAELRVVFEKLHDCYPNRNGLALFFAGPAPLAFMIGRAINEKIVGDIWVPNYFNQRYEHALVLPYRPRVARVLQHTADDELARRKILQELRRAVGFLQSKLEQKHLPSALRDSEGARFLERLRAIELADEPTGDTNSIDVSERTMTLGHGFLEALRKVDEPVARARIGQTLLLRKLYQFVQHLPSTTDEGRAGFALEEVDFWADAIAVQALACMEILRRGEEGQEHARDIVTANIEALLAGIETFDRAEHDERRILELPERKLRRYLIWHLQCARAATLQRVEDLERIFDSRLVVELAPLKGHLDARWDKVVDGPIHDTELFVVLGGRLLRIPSQGGFNPASVIEAIRTFDRDPVRKAMKFVREQHRTVLTPWVR</sequence>
<feature type="domain" description="SMODS-associated and fused to various effectors" evidence="2">
    <location>
        <begin position="280"/>
        <end position="472"/>
    </location>
</feature>
<feature type="domain" description="CHAT" evidence="1">
    <location>
        <begin position="42"/>
        <end position="178"/>
    </location>
</feature>
<organism evidence="3 4">
    <name type="scientific">Polyangium mundeleinium</name>
    <dbReference type="NCBI Taxonomy" id="2995306"/>
    <lineage>
        <taxon>Bacteria</taxon>
        <taxon>Pseudomonadati</taxon>
        <taxon>Myxococcota</taxon>
        <taxon>Polyangia</taxon>
        <taxon>Polyangiales</taxon>
        <taxon>Polyangiaceae</taxon>
        <taxon>Polyangium</taxon>
    </lineage>
</organism>
<accession>A0ABT5ESL1</accession>
<evidence type="ECO:0000259" key="2">
    <source>
        <dbReference type="Pfam" id="PF18145"/>
    </source>
</evidence>
<dbReference type="EMBL" id="JAQNDO010000001">
    <property type="protein sequence ID" value="MDC0744815.1"/>
    <property type="molecule type" value="Genomic_DNA"/>
</dbReference>
<dbReference type="NCBIfam" id="NF033611">
    <property type="entry name" value="SAVED"/>
    <property type="match status" value="1"/>
</dbReference>
<dbReference type="Pfam" id="PF12770">
    <property type="entry name" value="CHAT"/>
    <property type="match status" value="1"/>
</dbReference>
<evidence type="ECO:0000259" key="1">
    <source>
        <dbReference type="Pfam" id="PF12770"/>
    </source>
</evidence>
<proteinExistence type="predicted"/>
<protein>
    <submittedName>
        <fullName evidence="3">SAVED domain-containing protein</fullName>
    </submittedName>
</protein>
<evidence type="ECO:0000313" key="4">
    <source>
        <dbReference type="Proteomes" id="UP001221411"/>
    </source>
</evidence>
<evidence type="ECO:0000313" key="3">
    <source>
        <dbReference type="EMBL" id="MDC0744815.1"/>
    </source>
</evidence>
<dbReference type="RefSeq" id="WP_271921737.1">
    <property type="nucleotide sequence ID" value="NZ_JAQNDO010000001.1"/>
</dbReference>
<reference evidence="3 4" key="1">
    <citation type="submission" date="2022-11" db="EMBL/GenBank/DDBJ databases">
        <title>Minimal conservation of predation-associated metabolite biosynthetic gene clusters underscores biosynthetic potential of Myxococcota including descriptions for ten novel species: Archangium lansinium sp. nov., Myxococcus landrumus sp. nov., Nannocystis bai.</title>
        <authorList>
            <person name="Ahearne A."/>
            <person name="Stevens C."/>
            <person name="Dowd S."/>
        </authorList>
    </citation>
    <scope>NUCLEOTIDE SEQUENCE [LARGE SCALE GENOMIC DNA]</scope>
    <source>
        <strain evidence="3 4">RJM3</strain>
    </source>
</reference>